<evidence type="ECO:0000313" key="2">
    <source>
        <dbReference type="WBParaSite" id="RSKR_0000957400.1"/>
    </source>
</evidence>
<organism evidence="1 2">
    <name type="scientific">Rhabditophanes sp. KR3021</name>
    <dbReference type="NCBI Taxonomy" id="114890"/>
    <lineage>
        <taxon>Eukaryota</taxon>
        <taxon>Metazoa</taxon>
        <taxon>Ecdysozoa</taxon>
        <taxon>Nematoda</taxon>
        <taxon>Chromadorea</taxon>
        <taxon>Rhabditida</taxon>
        <taxon>Tylenchina</taxon>
        <taxon>Panagrolaimomorpha</taxon>
        <taxon>Strongyloidoidea</taxon>
        <taxon>Alloionematidae</taxon>
        <taxon>Rhabditophanes</taxon>
    </lineage>
</organism>
<dbReference type="Proteomes" id="UP000095286">
    <property type="component" value="Unplaced"/>
</dbReference>
<protein>
    <submittedName>
        <fullName evidence="2">SCP domain-containing protein</fullName>
    </submittedName>
</protein>
<sequence length="112" mass="13179">MFNQVIIFSDNLIPNSWRLIHKYDLVPHLPACYEFHYHRSCIPAGNHSPYHHGIEVWYNETMKANSTYTICQGTPFNEDDLCSNKFFTHYNVFDHLVYFEKDVSLNGEMGCV</sequence>
<proteinExistence type="predicted"/>
<reference evidence="2" key="1">
    <citation type="submission" date="2016-11" db="UniProtKB">
        <authorList>
            <consortium name="WormBaseParasite"/>
        </authorList>
    </citation>
    <scope>IDENTIFICATION</scope>
    <source>
        <strain evidence="2">KR3021</strain>
    </source>
</reference>
<evidence type="ECO:0000313" key="1">
    <source>
        <dbReference type="Proteomes" id="UP000095286"/>
    </source>
</evidence>
<dbReference type="WBParaSite" id="RSKR_0000957400.1">
    <property type="protein sequence ID" value="RSKR_0000957400.1"/>
    <property type="gene ID" value="RSKR_0000957400"/>
</dbReference>
<accession>A0AC35UBE4</accession>
<name>A0AC35UBE4_9BILA</name>